<evidence type="ECO:0000256" key="1">
    <source>
        <dbReference type="SAM" id="Phobius"/>
    </source>
</evidence>
<reference evidence="2 3" key="1">
    <citation type="submission" date="2016-10" db="EMBL/GenBank/DDBJ databases">
        <authorList>
            <person name="de Groot N.N."/>
        </authorList>
    </citation>
    <scope>NUCLEOTIDE SEQUENCE [LARGE SCALE GENOMIC DNA]</scope>
    <source>
        <strain evidence="2 3">DSM 2872</strain>
    </source>
</reference>
<evidence type="ECO:0000313" key="3">
    <source>
        <dbReference type="Proteomes" id="UP000183469"/>
    </source>
</evidence>
<keyword evidence="1" id="KW-1133">Transmembrane helix</keyword>
<organism evidence="2 3">
    <name type="scientific">Selenomonas ruminantium</name>
    <dbReference type="NCBI Taxonomy" id="971"/>
    <lineage>
        <taxon>Bacteria</taxon>
        <taxon>Bacillati</taxon>
        <taxon>Bacillota</taxon>
        <taxon>Negativicutes</taxon>
        <taxon>Selenomonadales</taxon>
        <taxon>Selenomonadaceae</taxon>
        <taxon>Selenomonas</taxon>
    </lineage>
</organism>
<dbReference type="RefSeq" id="WP_074673189.1">
    <property type="nucleotide sequence ID" value="NZ_FNQG01000013.1"/>
</dbReference>
<sequence length="80" mass="9528">MDWLHTGIYICKALLVIGFCISTSEYIYKYRLLKERKRAGNNYYDDRKYQEARRSKTKIYFSVFFIMGAVLLAAWLIDGK</sequence>
<dbReference type="EMBL" id="FNQG01000013">
    <property type="protein sequence ID" value="SEA28313.1"/>
    <property type="molecule type" value="Genomic_DNA"/>
</dbReference>
<dbReference type="AlphaFoldDB" id="A0A1H3ZX22"/>
<feature type="transmembrane region" description="Helical" evidence="1">
    <location>
        <begin position="6"/>
        <end position="28"/>
    </location>
</feature>
<name>A0A1H3ZX22_SELRU</name>
<keyword evidence="1" id="KW-0472">Membrane</keyword>
<evidence type="ECO:0000313" key="2">
    <source>
        <dbReference type="EMBL" id="SEA28313.1"/>
    </source>
</evidence>
<gene>
    <name evidence="2" type="ORF">SAMN05660648_02624</name>
</gene>
<feature type="transmembrane region" description="Helical" evidence="1">
    <location>
        <begin position="59"/>
        <end position="77"/>
    </location>
</feature>
<protein>
    <submittedName>
        <fullName evidence="2">Uncharacterized protein</fullName>
    </submittedName>
</protein>
<accession>A0A1H3ZX22</accession>
<proteinExistence type="predicted"/>
<keyword evidence="1" id="KW-0812">Transmembrane</keyword>
<dbReference type="Proteomes" id="UP000183469">
    <property type="component" value="Unassembled WGS sequence"/>
</dbReference>